<dbReference type="InterPro" id="IPR037175">
    <property type="entry name" value="KFase_sf"/>
</dbReference>
<dbReference type="SUPFAM" id="SSF102198">
    <property type="entry name" value="Putative cyclase"/>
    <property type="match status" value="1"/>
</dbReference>
<name>A0ABS2GJ03_9FIRM</name>
<dbReference type="EMBL" id="JACJLA010000014">
    <property type="protein sequence ID" value="MBM6913228.1"/>
    <property type="molecule type" value="Genomic_DNA"/>
</dbReference>
<organism evidence="1 2">
    <name type="scientific">Veillonella magna</name>
    <dbReference type="NCBI Taxonomy" id="464322"/>
    <lineage>
        <taxon>Bacteria</taxon>
        <taxon>Bacillati</taxon>
        <taxon>Bacillota</taxon>
        <taxon>Negativicutes</taxon>
        <taxon>Veillonellales</taxon>
        <taxon>Veillonellaceae</taxon>
        <taxon>Veillonella</taxon>
    </lineage>
</organism>
<reference evidence="1 2" key="1">
    <citation type="journal article" date="2021" name="Sci. Rep.">
        <title>The distribution of antibiotic resistance genes in chicken gut microbiota commensals.</title>
        <authorList>
            <person name="Juricova H."/>
            <person name="Matiasovicova J."/>
            <person name="Kubasova T."/>
            <person name="Cejkova D."/>
            <person name="Rychlik I."/>
        </authorList>
    </citation>
    <scope>NUCLEOTIDE SEQUENCE [LARGE SCALE GENOMIC DNA]</scope>
    <source>
        <strain evidence="1 2">An537</strain>
    </source>
</reference>
<dbReference type="Pfam" id="PF04199">
    <property type="entry name" value="Cyclase"/>
    <property type="match status" value="1"/>
</dbReference>
<accession>A0ABS2GJ03</accession>
<sequence>MAQNLWNLVTELKSDAYEWVGLSHRLNNESPVWSGIPKGSVELGKPCFDWDNDILECQIQTFTFPGQFGTHIDFPGHFVRGAALAEAFGPYDMVYPLVVINVADKVAKDQEYAVTVEDIKAFEAEYGQIPEGAFVALRTDWYKRWPNMDLLSGVNADGVEHAPGWSLEALRYIYEERNAAGNGHETLDTDASYIVREHGDLVCERYVLSKGKIQIELLANLDRVAPTGAVLFAAWANIEGANGLPVRVVAVQPKR</sequence>
<dbReference type="Proteomes" id="UP000707138">
    <property type="component" value="Unassembled WGS sequence"/>
</dbReference>
<dbReference type="PANTHER" id="PTHR43564">
    <property type="entry name" value="KYNURENINE FORMAMIDASE-LIKE PROTEIN"/>
    <property type="match status" value="1"/>
</dbReference>
<dbReference type="InterPro" id="IPR007325">
    <property type="entry name" value="KFase/CYL"/>
</dbReference>
<dbReference type="RefSeq" id="WP_205088184.1">
    <property type="nucleotide sequence ID" value="NZ_JACJLA010000014.1"/>
</dbReference>
<keyword evidence="2" id="KW-1185">Reference proteome</keyword>
<comment type="caution">
    <text evidence="1">The sequence shown here is derived from an EMBL/GenBank/DDBJ whole genome shotgun (WGS) entry which is preliminary data.</text>
</comment>
<dbReference type="Gene3D" id="3.50.30.50">
    <property type="entry name" value="Putative cyclase"/>
    <property type="match status" value="1"/>
</dbReference>
<proteinExistence type="predicted"/>
<protein>
    <submittedName>
        <fullName evidence="1">Cyclase family protein</fullName>
    </submittedName>
</protein>
<evidence type="ECO:0000313" key="2">
    <source>
        <dbReference type="Proteomes" id="UP000707138"/>
    </source>
</evidence>
<gene>
    <name evidence="1" type="ORF">H6A01_07830</name>
</gene>
<dbReference type="PANTHER" id="PTHR43564:SF2">
    <property type="entry name" value="BLR6059 PROTEIN"/>
    <property type="match status" value="1"/>
</dbReference>
<evidence type="ECO:0000313" key="1">
    <source>
        <dbReference type="EMBL" id="MBM6913228.1"/>
    </source>
</evidence>